<sequence>MSRTPDTPHHDPAGQDADTPFDDRPAGGWGSLKGVSRFMAEPGRKAEALEVLSKLNKPGGVMCTACAWTKPEGPHKFEFCESGAKATFWELDGNRADAAFFADHSVSDLRGWHDHDLEKAGRLTEPLLYDAESDRYLPVSWEAAFAEIGAGLRAVAPEEAVFYASGHAGLEASYLYALFARAMGHQNLPQSSNMCHETTSVNLKTFIGTPVGTCTLEDFDHCDAIFFFGQNTGSNSPRFLHTLKAAVDRGCRIVTFNPVRERGLISFADPQSASQMTFGKPTEISEKYFQVRPGGDIAVMAGMMKCVLAAEEARPGTIDHDFIRDQTTGYDEMIAAVAAFGWDEIEAQSGLTRAMIEDAAEVYLSADRVIGIYGMGLTQHVHGWLNLGMYCNLLMMRGNLGRKGSGISPVRGHSNVQGQRTVGVGEKSAHMPAEKLRALFGIDAPEAEGMNAVHACEALLEGRVKAMISLGGNLLRAMPDRERIEAAWPRLDLSVSIATKLNRSHLAPGRVAYILPCLGRTDEDVQVTGRQSVSVEDSLSHIHGSVGIARPPSDAVRSEVAIVAGIAAATLPPNDRLRWREWTGDYGLIRDLIAETFPDDFADFNAKLFQPGGFYRGNPVRDLDWKTDSGKARFTVPTTLSALGQEPEAAELMTLVTLRSNDQFNTTIYGFSDRLRGLEGSRMIVLVNRDEMARLGLAEGQLVTLECAVEDGGERRVPGLKVTAYDLPPKCVAGYYPELNPLVPLGYHEKNSQTPAYKGTPVRILA</sequence>
<evidence type="ECO:0000256" key="2">
    <source>
        <dbReference type="ARBA" id="ARBA00001966"/>
    </source>
</evidence>
<dbReference type="NCBIfam" id="TIGR01701">
    <property type="entry name" value="Fdhalpha-like"/>
    <property type="match status" value="1"/>
</dbReference>
<gene>
    <name evidence="12" type="ORF">GCM10011534_36400</name>
</gene>
<feature type="domain" description="Molybdopterin oxidoreductase" evidence="11">
    <location>
        <begin position="122"/>
        <end position="497"/>
    </location>
</feature>
<dbReference type="Gene3D" id="3.40.50.740">
    <property type="match status" value="1"/>
</dbReference>
<evidence type="ECO:0000259" key="11">
    <source>
        <dbReference type="Pfam" id="PF00384"/>
    </source>
</evidence>
<dbReference type="InterPro" id="IPR050123">
    <property type="entry name" value="Prok_molybdopt-oxidoreductase"/>
</dbReference>
<dbReference type="EMBL" id="BMLF01000003">
    <property type="protein sequence ID" value="GGM11072.1"/>
    <property type="molecule type" value="Genomic_DNA"/>
</dbReference>
<evidence type="ECO:0000256" key="5">
    <source>
        <dbReference type="ARBA" id="ARBA00022505"/>
    </source>
</evidence>
<evidence type="ECO:0000313" key="12">
    <source>
        <dbReference type="EMBL" id="GGM11072.1"/>
    </source>
</evidence>
<evidence type="ECO:0000256" key="9">
    <source>
        <dbReference type="ARBA" id="ARBA00023014"/>
    </source>
</evidence>
<dbReference type="PANTHER" id="PTHR43105:SF4">
    <property type="entry name" value="PROTEIN YDEP"/>
    <property type="match status" value="1"/>
</dbReference>
<dbReference type="InterPro" id="IPR037951">
    <property type="entry name" value="MopB_CT_YdeP"/>
</dbReference>
<feature type="region of interest" description="Disordered" evidence="10">
    <location>
        <begin position="1"/>
        <end position="26"/>
    </location>
</feature>
<dbReference type="GO" id="GO:0016020">
    <property type="term" value="C:membrane"/>
    <property type="evidence" value="ECO:0007669"/>
    <property type="project" value="TreeGrafter"/>
</dbReference>
<protein>
    <submittedName>
        <fullName evidence="12">Molybdopterin-containing oxidoreductase formate dehydrogenase</fullName>
    </submittedName>
</protein>
<dbReference type="InterPro" id="IPR009010">
    <property type="entry name" value="Asp_de-COase-like_dom_sf"/>
</dbReference>
<dbReference type="Gene3D" id="3.40.228.10">
    <property type="entry name" value="Dimethylsulfoxide Reductase, domain 2"/>
    <property type="match status" value="1"/>
</dbReference>
<comment type="cofactor">
    <cofactor evidence="2">
        <name>[4Fe-4S] cluster</name>
        <dbReference type="ChEBI" id="CHEBI:49883"/>
    </cofactor>
</comment>
<evidence type="ECO:0000256" key="7">
    <source>
        <dbReference type="ARBA" id="ARBA00023002"/>
    </source>
</evidence>
<evidence type="ECO:0000256" key="10">
    <source>
        <dbReference type="SAM" id="MobiDB-lite"/>
    </source>
</evidence>
<evidence type="ECO:0000256" key="4">
    <source>
        <dbReference type="ARBA" id="ARBA00022485"/>
    </source>
</evidence>
<comment type="similarity">
    <text evidence="3">Belongs to the prokaryotic molybdopterin-containing oxidoreductase family.</text>
</comment>
<dbReference type="RefSeq" id="WP_028288284.1">
    <property type="nucleotide sequence ID" value="NZ_BMLF01000003.1"/>
</dbReference>
<comment type="caution">
    <text evidence="12">The sequence shown here is derived from an EMBL/GenBank/DDBJ whole genome shotgun (WGS) entry which is preliminary data.</text>
</comment>
<accession>A0A917WJR0</accession>
<dbReference type="SUPFAM" id="SSF50692">
    <property type="entry name" value="ADC-like"/>
    <property type="match status" value="1"/>
</dbReference>
<evidence type="ECO:0000256" key="6">
    <source>
        <dbReference type="ARBA" id="ARBA00022723"/>
    </source>
</evidence>
<dbReference type="CDD" id="cd02787">
    <property type="entry name" value="MopB_CT_ydeP"/>
    <property type="match status" value="1"/>
</dbReference>
<dbReference type="SUPFAM" id="SSF53706">
    <property type="entry name" value="Formate dehydrogenase/DMSO reductase, domains 1-3"/>
    <property type="match status" value="1"/>
</dbReference>
<dbReference type="InterPro" id="IPR006656">
    <property type="entry name" value="Mopterin_OxRdtase"/>
</dbReference>
<keyword evidence="6" id="KW-0479">Metal-binding</keyword>
<feature type="compositionally biased region" description="Basic and acidic residues" evidence="10">
    <location>
        <begin position="1"/>
        <end position="13"/>
    </location>
</feature>
<dbReference type="AlphaFoldDB" id="A0A917WJR0"/>
<dbReference type="GO" id="GO:0008863">
    <property type="term" value="F:formate dehydrogenase (NAD+) activity"/>
    <property type="evidence" value="ECO:0007669"/>
    <property type="project" value="InterPro"/>
</dbReference>
<dbReference type="PIRSF" id="PIRSF000144">
    <property type="entry name" value="CbbBc"/>
    <property type="match status" value="1"/>
</dbReference>
<evidence type="ECO:0000256" key="8">
    <source>
        <dbReference type="ARBA" id="ARBA00023004"/>
    </source>
</evidence>
<keyword evidence="9" id="KW-0411">Iron-sulfur</keyword>
<dbReference type="CDD" id="cd02767">
    <property type="entry name" value="MopB_ydeP"/>
    <property type="match status" value="1"/>
</dbReference>
<evidence type="ECO:0000256" key="1">
    <source>
        <dbReference type="ARBA" id="ARBA00001942"/>
    </source>
</evidence>
<keyword evidence="8" id="KW-0408">Iron</keyword>
<reference evidence="12" key="2">
    <citation type="submission" date="2020-09" db="EMBL/GenBank/DDBJ databases">
        <authorList>
            <person name="Sun Q."/>
            <person name="Zhou Y."/>
        </authorList>
    </citation>
    <scope>NUCLEOTIDE SEQUENCE</scope>
    <source>
        <strain evidence="12">CGMCC 1.6293</strain>
    </source>
</reference>
<dbReference type="PANTHER" id="PTHR43105">
    <property type="entry name" value="RESPIRATORY NITRATE REDUCTASE"/>
    <property type="match status" value="1"/>
</dbReference>
<comment type="cofactor">
    <cofactor evidence="1">
        <name>Mo-bis(molybdopterin guanine dinucleotide)</name>
        <dbReference type="ChEBI" id="CHEBI:60539"/>
    </cofactor>
</comment>
<reference evidence="12" key="1">
    <citation type="journal article" date="2014" name="Int. J. Syst. Evol. Microbiol.">
        <title>Complete genome sequence of Corynebacterium casei LMG S-19264T (=DSM 44701T), isolated from a smear-ripened cheese.</title>
        <authorList>
            <consortium name="US DOE Joint Genome Institute (JGI-PGF)"/>
            <person name="Walter F."/>
            <person name="Albersmeier A."/>
            <person name="Kalinowski J."/>
            <person name="Ruckert C."/>
        </authorList>
    </citation>
    <scope>NUCLEOTIDE SEQUENCE</scope>
    <source>
        <strain evidence="12">CGMCC 1.6293</strain>
    </source>
</reference>
<dbReference type="Pfam" id="PF00384">
    <property type="entry name" value="Molybdopterin"/>
    <property type="match status" value="1"/>
</dbReference>
<proteinExistence type="inferred from homology"/>
<keyword evidence="7" id="KW-0560">Oxidoreductase</keyword>
<keyword evidence="4" id="KW-0004">4Fe-4S</keyword>
<organism evidence="12 13">
    <name type="scientific">Pseudooceanicola nanhaiensis</name>
    <dbReference type="NCBI Taxonomy" id="375761"/>
    <lineage>
        <taxon>Bacteria</taxon>
        <taxon>Pseudomonadati</taxon>
        <taxon>Pseudomonadota</taxon>
        <taxon>Alphaproteobacteria</taxon>
        <taxon>Rhodobacterales</taxon>
        <taxon>Paracoccaceae</taxon>
        <taxon>Pseudooceanicola</taxon>
    </lineage>
</organism>
<evidence type="ECO:0000256" key="3">
    <source>
        <dbReference type="ARBA" id="ARBA00010312"/>
    </source>
</evidence>
<keyword evidence="5" id="KW-0500">Molybdenum</keyword>
<dbReference type="GO" id="GO:0030151">
    <property type="term" value="F:molybdenum ion binding"/>
    <property type="evidence" value="ECO:0007669"/>
    <property type="project" value="InterPro"/>
</dbReference>
<dbReference type="Proteomes" id="UP000649829">
    <property type="component" value="Unassembled WGS sequence"/>
</dbReference>
<keyword evidence="13" id="KW-1185">Reference proteome</keyword>
<name>A0A917WJR0_9RHOB</name>
<dbReference type="InterPro" id="IPR041953">
    <property type="entry name" value="YdeP_MopB"/>
</dbReference>
<dbReference type="InterPro" id="IPR010046">
    <property type="entry name" value="Mopterin_OxRdtse_a_bac"/>
</dbReference>
<evidence type="ECO:0000313" key="13">
    <source>
        <dbReference type="Proteomes" id="UP000649829"/>
    </source>
</evidence>
<dbReference type="GO" id="GO:0051539">
    <property type="term" value="F:4 iron, 4 sulfur cluster binding"/>
    <property type="evidence" value="ECO:0007669"/>
    <property type="project" value="UniProtKB-KW"/>
</dbReference>